<sequence>MEAQNRALLIGSNYDDLPGTEHDVRTMQSLLQSFGFRPANVKTLSGKEATRQQILDSWRDLILQSNSDDSVVIYYSGHGGLTKQDESNPADSRSTEQEPNYFQYLVPSDFDKTLREWKGILDSEISKLLRDTTNRTPNVTYILDCCHSSRLGRGLEEQAIAKSMTNDAYNLLKGHIERLRKRHELLEDDNWSNPNVVRIAAAADTKRAWQYKSGRNQYVGLFTEKLDSILRQSRVKSSWRNVLVGVNALIEKQFNHEQDPQKPRSGGADGRLPFSLQVDSSQATVAEIHHDHVLIHGGKLRGIAVGDQFSLTPLIPDPKSRNRNDEWSDNMPTVTEIFQVNGLEAVGKPVKKKGYGGALACRVHRAQRWPIQFPSTLAYLERLIDECSDFRRREAGEETLVEFRTSGDNGQSEIALFTPKYQIGPWKQTSKSSIDELFSSSSKLAQARDLLALETGIGEERLDAEIQINIGTIRNHNEDLRPCYSSTPNVQTAKLEFTAGDEYGIELNLQGDDKHYVSVFRVDATGTIHFVSRAWEKGIKLKRSTRRHVIRGNNIGLIRGIRLPWPLSFRGVAEVEEAFVFIITDKETSLGFLETATPENYDEVEGHAQKSLGWAQTAARMTRPHYDVVRIPYVLRAPSYMQGSDTVQSADDSDDDHDGKFLTAPCLPSPERTEEWESPSPHFQGEYTASKGLLGAVFRGLTGAKSQVQVVNEHDEDITVVVSRYCAHRKLSGMGVTVSGTAFGFSFETTTFKSPATSKILVPKKLNQAGSFAIFPLWTRMDGFGVITIFTGRGNDRKLFIENDLIRVGATVYFRGNANLDIVEPSSSTRG</sequence>
<protein>
    <recommendedName>
        <fullName evidence="6">Peptidase C14 caspase domain-containing protein</fullName>
    </recommendedName>
</protein>
<evidence type="ECO:0000256" key="5">
    <source>
        <dbReference type="SAM" id="MobiDB-lite"/>
    </source>
</evidence>
<evidence type="ECO:0000259" key="6">
    <source>
        <dbReference type="Pfam" id="PF00656"/>
    </source>
</evidence>
<dbReference type="EMBL" id="JAQQWI010000018">
    <property type="protein sequence ID" value="KAK8001009.1"/>
    <property type="molecule type" value="Genomic_DNA"/>
</dbReference>
<evidence type="ECO:0000256" key="3">
    <source>
        <dbReference type="ARBA" id="ARBA00022807"/>
    </source>
</evidence>
<gene>
    <name evidence="7" type="ORF">PG991_013231</name>
</gene>
<reference evidence="7 8" key="1">
    <citation type="submission" date="2023-01" db="EMBL/GenBank/DDBJ databases">
        <title>Analysis of 21 Apiospora genomes using comparative genomics revels a genus with tremendous synthesis potential of carbohydrate active enzymes and secondary metabolites.</title>
        <authorList>
            <person name="Sorensen T."/>
        </authorList>
    </citation>
    <scope>NUCLEOTIDE SEQUENCE [LARGE SCALE GENOMIC DNA]</scope>
    <source>
        <strain evidence="7 8">CBS 20057</strain>
    </source>
</reference>
<evidence type="ECO:0000256" key="2">
    <source>
        <dbReference type="ARBA" id="ARBA00022703"/>
    </source>
</evidence>
<evidence type="ECO:0000256" key="4">
    <source>
        <dbReference type="ARBA" id="ARBA00023145"/>
    </source>
</evidence>
<dbReference type="InterPro" id="IPR050452">
    <property type="entry name" value="Metacaspase"/>
</dbReference>
<dbReference type="PANTHER" id="PTHR48104:SF30">
    <property type="entry name" value="METACASPASE-1"/>
    <property type="match status" value="1"/>
</dbReference>
<feature type="region of interest" description="Disordered" evidence="5">
    <location>
        <begin position="254"/>
        <end position="273"/>
    </location>
</feature>
<keyword evidence="3" id="KW-0645">Protease</keyword>
<dbReference type="PANTHER" id="PTHR48104">
    <property type="entry name" value="METACASPASE-4"/>
    <property type="match status" value="1"/>
</dbReference>
<keyword evidence="4" id="KW-0865">Zymogen</keyword>
<evidence type="ECO:0000256" key="1">
    <source>
        <dbReference type="ARBA" id="ARBA00009005"/>
    </source>
</evidence>
<feature type="domain" description="Peptidase C14 caspase" evidence="6">
    <location>
        <begin position="5"/>
        <end position="261"/>
    </location>
</feature>
<dbReference type="Gene3D" id="3.40.50.1460">
    <property type="match status" value="1"/>
</dbReference>
<name>A0ABR1R5K4_9PEZI</name>
<evidence type="ECO:0000313" key="7">
    <source>
        <dbReference type="EMBL" id="KAK8001009.1"/>
    </source>
</evidence>
<dbReference type="InterPro" id="IPR029030">
    <property type="entry name" value="Caspase-like_dom_sf"/>
</dbReference>
<comment type="caution">
    <text evidence="7">The sequence shown here is derived from an EMBL/GenBank/DDBJ whole genome shotgun (WGS) entry which is preliminary data.</text>
</comment>
<evidence type="ECO:0000313" key="8">
    <source>
        <dbReference type="Proteomes" id="UP001396898"/>
    </source>
</evidence>
<keyword evidence="2" id="KW-0053">Apoptosis</keyword>
<comment type="similarity">
    <text evidence="1">Belongs to the peptidase C14B family.</text>
</comment>
<dbReference type="Pfam" id="PF00656">
    <property type="entry name" value="Peptidase_C14"/>
    <property type="match status" value="1"/>
</dbReference>
<keyword evidence="3" id="KW-0378">Hydrolase</keyword>
<dbReference type="InterPro" id="IPR011600">
    <property type="entry name" value="Pept_C14_caspase"/>
</dbReference>
<keyword evidence="3" id="KW-0788">Thiol protease</keyword>
<organism evidence="7 8">
    <name type="scientific">Apiospora marii</name>
    <dbReference type="NCBI Taxonomy" id="335849"/>
    <lineage>
        <taxon>Eukaryota</taxon>
        <taxon>Fungi</taxon>
        <taxon>Dikarya</taxon>
        <taxon>Ascomycota</taxon>
        <taxon>Pezizomycotina</taxon>
        <taxon>Sordariomycetes</taxon>
        <taxon>Xylariomycetidae</taxon>
        <taxon>Amphisphaeriales</taxon>
        <taxon>Apiosporaceae</taxon>
        <taxon>Apiospora</taxon>
    </lineage>
</organism>
<dbReference type="SUPFAM" id="SSF52129">
    <property type="entry name" value="Caspase-like"/>
    <property type="match status" value="1"/>
</dbReference>
<accession>A0ABR1R5K4</accession>
<keyword evidence="8" id="KW-1185">Reference proteome</keyword>
<dbReference type="Proteomes" id="UP001396898">
    <property type="component" value="Unassembled WGS sequence"/>
</dbReference>
<proteinExistence type="inferred from homology"/>